<evidence type="ECO:0000256" key="1">
    <source>
        <dbReference type="ARBA" id="ARBA00006347"/>
    </source>
</evidence>
<dbReference type="PROSITE" id="PS51352">
    <property type="entry name" value="THIOREDOXIN_2"/>
    <property type="match status" value="1"/>
</dbReference>
<protein>
    <submittedName>
        <fullName evidence="9">Protein Disulfide Isomerase (Putive Transglutaminase bifunctional protein)</fullName>
    </submittedName>
</protein>
<keyword evidence="2 7" id="KW-0732">Signal</keyword>
<dbReference type="PANTHER" id="PTHR18929">
    <property type="entry name" value="PROTEIN DISULFIDE ISOMERASE"/>
    <property type="match status" value="1"/>
</dbReference>
<dbReference type="EMBL" id="FN648596">
    <property type="protein sequence ID" value="CBN77506.1"/>
    <property type="molecule type" value="Genomic_DNA"/>
</dbReference>
<dbReference type="InterPro" id="IPR005788">
    <property type="entry name" value="PDI_thioredoxin-like_dom"/>
</dbReference>
<organism evidence="9 10">
    <name type="scientific">Ectocarpus siliculosus</name>
    <name type="common">Brown alga</name>
    <name type="synonym">Conferva siliculosa</name>
    <dbReference type="NCBI Taxonomy" id="2880"/>
    <lineage>
        <taxon>Eukaryota</taxon>
        <taxon>Sar</taxon>
        <taxon>Stramenopiles</taxon>
        <taxon>Ochrophyta</taxon>
        <taxon>PX clade</taxon>
        <taxon>Phaeophyceae</taxon>
        <taxon>Ectocarpales</taxon>
        <taxon>Ectocarpaceae</taxon>
        <taxon>Ectocarpus</taxon>
    </lineage>
</organism>
<evidence type="ECO:0000256" key="4">
    <source>
        <dbReference type="ARBA" id="ARBA00023157"/>
    </source>
</evidence>
<dbReference type="GO" id="GO:0006457">
    <property type="term" value="P:protein folding"/>
    <property type="evidence" value="ECO:0007669"/>
    <property type="project" value="TreeGrafter"/>
</dbReference>
<dbReference type="GO" id="GO:0034976">
    <property type="term" value="P:response to endoplasmic reticulum stress"/>
    <property type="evidence" value="ECO:0007669"/>
    <property type="project" value="TreeGrafter"/>
</dbReference>
<name>D8LM96_ECTSI</name>
<evidence type="ECO:0000256" key="3">
    <source>
        <dbReference type="ARBA" id="ARBA00022737"/>
    </source>
</evidence>
<dbReference type="STRING" id="2880.D8LM96"/>
<dbReference type="Pfam" id="PF13848">
    <property type="entry name" value="Thioredoxin_6"/>
    <property type="match status" value="1"/>
</dbReference>
<dbReference type="GO" id="GO:0005783">
    <property type="term" value="C:endoplasmic reticulum"/>
    <property type="evidence" value="ECO:0007669"/>
    <property type="project" value="TreeGrafter"/>
</dbReference>
<dbReference type="CDD" id="cd02995">
    <property type="entry name" value="PDI_a_PDI_a'_C"/>
    <property type="match status" value="1"/>
</dbReference>
<accession>D8LM96</accession>
<evidence type="ECO:0000256" key="7">
    <source>
        <dbReference type="SAM" id="SignalP"/>
    </source>
</evidence>
<evidence type="ECO:0000256" key="6">
    <source>
        <dbReference type="RuleBase" id="RU004208"/>
    </source>
</evidence>
<dbReference type="PRINTS" id="PR00421">
    <property type="entry name" value="THIOREDOXIN"/>
</dbReference>
<evidence type="ECO:0000313" key="9">
    <source>
        <dbReference type="EMBL" id="CBN77506.1"/>
    </source>
</evidence>
<evidence type="ECO:0000256" key="5">
    <source>
        <dbReference type="ARBA" id="ARBA00023235"/>
    </source>
</evidence>
<dbReference type="InterPro" id="IPR017937">
    <property type="entry name" value="Thioredoxin_CS"/>
</dbReference>
<reference evidence="9 10" key="1">
    <citation type="journal article" date="2010" name="Nature">
        <title>The Ectocarpus genome and the independent evolution of multicellularity in brown algae.</title>
        <authorList>
            <person name="Cock J.M."/>
            <person name="Sterck L."/>
            <person name="Rouze P."/>
            <person name="Scornet D."/>
            <person name="Allen A.E."/>
            <person name="Amoutzias G."/>
            <person name="Anthouard V."/>
            <person name="Artiguenave F."/>
            <person name="Aury J.M."/>
            <person name="Badger J.H."/>
            <person name="Beszteri B."/>
            <person name="Billiau K."/>
            <person name="Bonnet E."/>
            <person name="Bothwell J.H."/>
            <person name="Bowler C."/>
            <person name="Boyen C."/>
            <person name="Brownlee C."/>
            <person name="Carrano C.J."/>
            <person name="Charrier B."/>
            <person name="Cho G.Y."/>
            <person name="Coelho S.M."/>
            <person name="Collen J."/>
            <person name="Corre E."/>
            <person name="Da Silva C."/>
            <person name="Delage L."/>
            <person name="Delaroque N."/>
            <person name="Dittami S.M."/>
            <person name="Doulbeau S."/>
            <person name="Elias M."/>
            <person name="Farnham G."/>
            <person name="Gachon C.M."/>
            <person name="Gschloessl B."/>
            <person name="Heesch S."/>
            <person name="Jabbari K."/>
            <person name="Jubin C."/>
            <person name="Kawai H."/>
            <person name="Kimura K."/>
            <person name="Kloareg B."/>
            <person name="Kupper F.C."/>
            <person name="Lang D."/>
            <person name="Le Bail A."/>
            <person name="Leblanc C."/>
            <person name="Lerouge P."/>
            <person name="Lohr M."/>
            <person name="Lopez P.J."/>
            <person name="Martens C."/>
            <person name="Maumus F."/>
            <person name="Michel G."/>
            <person name="Miranda-Saavedra D."/>
            <person name="Morales J."/>
            <person name="Moreau H."/>
            <person name="Motomura T."/>
            <person name="Nagasato C."/>
            <person name="Napoli C.A."/>
            <person name="Nelson D.R."/>
            <person name="Nyvall-Collen P."/>
            <person name="Peters A.F."/>
            <person name="Pommier C."/>
            <person name="Potin P."/>
            <person name="Poulain J."/>
            <person name="Quesneville H."/>
            <person name="Read B."/>
            <person name="Rensing S.A."/>
            <person name="Ritter A."/>
            <person name="Rousvoal S."/>
            <person name="Samanta M."/>
            <person name="Samson G."/>
            <person name="Schroeder D.C."/>
            <person name="Segurens B."/>
            <person name="Strittmatter M."/>
            <person name="Tonon T."/>
            <person name="Tregear J.W."/>
            <person name="Valentin K."/>
            <person name="von Dassow P."/>
            <person name="Yamagishi T."/>
            <person name="Van de Peer Y."/>
            <person name="Wincker P."/>
        </authorList>
    </citation>
    <scope>NUCLEOTIDE SEQUENCE [LARGE SCALE GENOMIC DNA]</scope>
    <source>
        <strain evidence="10">Ec32 / CCAP1310/4</strain>
    </source>
</reference>
<dbReference type="Pfam" id="PF00085">
    <property type="entry name" value="Thioredoxin"/>
    <property type="match status" value="1"/>
</dbReference>
<dbReference type="GO" id="GO:0003756">
    <property type="term" value="F:protein disulfide isomerase activity"/>
    <property type="evidence" value="ECO:0007669"/>
    <property type="project" value="InterPro"/>
</dbReference>
<sequence>MSRNNVARTATALLLGLAVASVRVEGQYGDMDFEGMMDGYDDYFGDMMGMGDMMPGMGGMFGGMGGGMGYGGYGYGDPEPSHTDLADMAEVEKFMTADPLTPCVIGFYDEDTDGADVMNYRTAAQRMSQTGVRFGLATEEDILEGLKYKSGRVMAYPAKRFLEDGDRPKQRYPGSGALDPESLQIWVVKVVTPLVGLFTWENGGLYQEVGLPELTAYTKVDLEEDGEHFDAVAATLRKVASASLPEKKLSYVIANKEDVASLASRFQFPEPEGEEAPQAVAVGIRSENKFYRMDGKFDEKTVAEFVDAYLKGSLKPTHVEALEEGMESAGAGDEIDDEDSDVVVLTPDNFDEVVRAEGTDVMLEFYAPWCGHCKSLKPVYNEVADEVSDMPSVVVAKMDADAHTPPAEFEVQSFPTLLFLKAGDKANPIPYDGPRDKEAMVAFIRENATPPAASAGSTEL</sequence>
<dbReference type="AlphaFoldDB" id="D8LM96"/>
<dbReference type="EMBL" id="FN649728">
    <property type="protein sequence ID" value="CBN77506.1"/>
    <property type="molecule type" value="Genomic_DNA"/>
</dbReference>
<feature type="domain" description="Thioredoxin" evidence="8">
    <location>
        <begin position="322"/>
        <end position="449"/>
    </location>
</feature>
<dbReference type="Gene3D" id="3.40.30.10">
    <property type="entry name" value="Glutaredoxin"/>
    <property type="match status" value="3"/>
</dbReference>
<dbReference type="OrthoDB" id="427280at2759"/>
<dbReference type="InterPro" id="IPR013766">
    <property type="entry name" value="Thioredoxin_domain"/>
</dbReference>
<keyword evidence="4" id="KW-1015">Disulfide bond</keyword>
<keyword evidence="5 9" id="KW-0413">Isomerase</keyword>
<proteinExistence type="inferred from homology"/>
<feature type="chain" id="PRO_5003117338" evidence="7">
    <location>
        <begin position="27"/>
        <end position="460"/>
    </location>
</feature>
<dbReference type="InterPro" id="IPR036249">
    <property type="entry name" value="Thioredoxin-like_sf"/>
</dbReference>
<dbReference type="OMA" id="GIANDYK"/>
<dbReference type="PROSITE" id="PS00194">
    <property type="entry name" value="THIOREDOXIN_1"/>
    <property type="match status" value="1"/>
</dbReference>
<dbReference type="eggNOG" id="KOG0190">
    <property type="taxonomic scope" value="Eukaryota"/>
</dbReference>
<dbReference type="InParanoid" id="D8LM96"/>
<dbReference type="SUPFAM" id="SSF52833">
    <property type="entry name" value="Thioredoxin-like"/>
    <property type="match status" value="2"/>
</dbReference>
<keyword evidence="10" id="KW-1185">Reference proteome</keyword>
<gene>
    <name evidence="9" type="primary">Pdi4</name>
    <name evidence="9" type="ORF">Esi_0004_0039</name>
</gene>
<evidence type="ECO:0000256" key="2">
    <source>
        <dbReference type="ARBA" id="ARBA00022729"/>
    </source>
</evidence>
<evidence type="ECO:0000259" key="8">
    <source>
        <dbReference type="PROSITE" id="PS51352"/>
    </source>
</evidence>
<feature type="signal peptide" evidence="7">
    <location>
        <begin position="1"/>
        <end position="26"/>
    </location>
</feature>
<dbReference type="NCBIfam" id="TIGR01126">
    <property type="entry name" value="pdi_dom"/>
    <property type="match status" value="1"/>
</dbReference>
<dbReference type="Proteomes" id="UP000002630">
    <property type="component" value="Linkage Group LG03"/>
</dbReference>
<comment type="similarity">
    <text evidence="1 6">Belongs to the protein disulfide isomerase family.</text>
</comment>
<evidence type="ECO:0000313" key="10">
    <source>
        <dbReference type="Proteomes" id="UP000002630"/>
    </source>
</evidence>
<keyword evidence="3" id="KW-0677">Repeat</keyword>